<dbReference type="Proteomes" id="UP001445076">
    <property type="component" value="Unassembled WGS sequence"/>
</dbReference>
<reference evidence="2 3" key="1">
    <citation type="journal article" date="2024" name="BMC Genomics">
        <title>Genome assembly of redclaw crayfish (Cherax quadricarinatus) provides insights into its immune adaptation and hypoxia tolerance.</title>
        <authorList>
            <person name="Liu Z."/>
            <person name="Zheng J."/>
            <person name="Li H."/>
            <person name="Fang K."/>
            <person name="Wang S."/>
            <person name="He J."/>
            <person name="Zhou D."/>
            <person name="Weng S."/>
            <person name="Chi M."/>
            <person name="Gu Z."/>
            <person name="He J."/>
            <person name="Li F."/>
            <person name="Wang M."/>
        </authorList>
    </citation>
    <scope>NUCLEOTIDE SEQUENCE [LARGE SCALE GENOMIC DNA]</scope>
    <source>
        <strain evidence="2">ZL_2023a</strain>
    </source>
</reference>
<feature type="region of interest" description="Disordered" evidence="1">
    <location>
        <begin position="369"/>
        <end position="424"/>
    </location>
</feature>
<feature type="compositionally biased region" description="Polar residues" evidence="1">
    <location>
        <begin position="800"/>
        <end position="824"/>
    </location>
</feature>
<evidence type="ECO:0000313" key="2">
    <source>
        <dbReference type="EMBL" id="KAK8739765.1"/>
    </source>
</evidence>
<organism evidence="2 3">
    <name type="scientific">Cherax quadricarinatus</name>
    <name type="common">Australian red claw crayfish</name>
    <dbReference type="NCBI Taxonomy" id="27406"/>
    <lineage>
        <taxon>Eukaryota</taxon>
        <taxon>Metazoa</taxon>
        <taxon>Ecdysozoa</taxon>
        <taxon>Arthropoda</taxon>
        <taxon>Crustacea</taxon>
        <taxon>Multicrustacea</taxon>
        <taxon>Malacostraca</taxon>
        <taxon>Eumalacostraca</taxon>
        <taxon>Eucarida</taxon>
        <taxon>Decapoda</taxon>
        <taxon>Pleocyemata</taxon>
        <taxon>Astacidea</taxon>
        <taxon>Parastacoidea</taxon>
        <taxon>Parastacidae</taxon>
        <taxon>Cherax</taxon>
    </lineage>
</organism>
<evidence type="ECO:0000256" key="1">
    <source>
        <dbReference type="SAM" id="MobiDB-lite"/>
    </source>
</evidence>
<feature type="region of interest" description="Disordered" evidence="1">
    <location>
        <begin position="158"/>
        <end position="288"/>
    </location>
</feature>
<feature type="compositionally biased region" description="Polar residues" evidence="1">
    <location>
        <begin position="901"/>
        <end position="910"/>
    </location>
</feature>
<feature type="region of interest" description="Disordered" evidence="1">
    <location>
        <begin position="836"/>
        <end position="866"/>
    </location>
</feature>
<name>A0AAW0XJB3_CHEQU</name>
<dbReference type="EMBL" id="JARKIK010000035">
    <property type="protein sequence ID" value="KAK8739765.1"/>
    <property type="molecule type" value="Genomic_DNA"/>
</dbReference>
<feature type="compositionally biased region" description="Basic residues" evidence="1">
    <location>
        <begin position="219"/>
        <end position="233"/>
    </location>
</feature>
<gene>
    <name evidence="2" type="ORF">OTU49_003182</name>
</gene>
<protein>
    <recommendedName>
        <fullName evidence="4">C2H2-type domain-containing protein</fullName>
    </recommendedName>
</protein>
<feature type="region of interest" description="Disordered" evidence="1">
    <location>
        <begin position="931"/>
        <end position="1033"/>
    </location>
</feature>
<feature type="compositionally biased region" description="Low complexity" evidence="1">
    <location>
        <begin position="975"/>
        <end position="984"/>
    </location>
</feature>
<feature type="compositionally biased region" description="Basic and acidic residues" evidence="1">
    <location>
        <begin position="234"/>
        <end position="273"/>
    </location>
</feature>
<sequence>MDLQEFTVLDEVGDEDAQDEVPKYYQKTPLAQTLVDKCRGIPLVGLQYVLEVRQDVDMTLDGCYYICVICSKKMNTHTLIPHVKSVHHKLKFSEIHCRDIFLKYGSYSIKQWTAVLVKEFTIALSKVEAKMGRHKLAVAYEKDLSSVLTALKNKITEMSKLRKRSRSSPPKEESMHVYTGSRKRRQSKSPISPSNSRSASHSKGLPTHHRSNSQSQSRYRSRSRSRSRHRSPYRRNDRRPQQSPLRSKEAPREQNKLTTEAKLKAFKDSETRLRAQHTNKQVLYDKQPEAHPDYNREWKIFWERRCGELEEKGIDAFSHDFKSEWAIFWRQRIKELMTNEFKSRRYSLLRKFNMDDPDLELRKNFDSHKTDTKVNSSWSPVRKDTASRIDRSPSPWEDERVSKSAKNPSPPKEVNNTQVDPPNTYEEEFSVIGTLKLLNELEDQLGSFGPAITILLDKAIEKTQNGGDAMDLFSDPDNFVLVRYAREKLSSQVSARILGVSVLVRTQMAVERAMWLQSEAEKFANKEKYLGLDITSIARATLGKDKIQVAQYIAQHLLNVGNSNASEEDLQNILIAVSATHAKIFIEQATKQAQDTPSNVSQPIYSSVSEPVHSSAAESVHNSVEPACTSVEPVCGSFTEPVCGSVADSPLREKPQKFSTLSDTSRSNKSLFPSAMSSNHTSSTSSGHDSSSKSLGLSMLQSAYEDETAKDMEKLSLEDLRSLLANFRSLSPEEQQALTTYLKKLEATDSNKVMKLREEMQKSAKSAGKKIMTPSNANNSQKQSNELSRDSVASKDIQHPVTNPPANRNAETISTRQTKSSMQNEPIIYNPLVKTGFSDSYPPENLHRAEPEREKPPTYQGSSKSPVGLTEAFREFESSHNQTADSQNRMSFVGRPCTARDGSSFTSSSRYAQQRFSESFDKDFYGSDYNKHFGQGGSHSSIPEGPEGLPRYNKPGVQDLPNYTPVHDRGYPSRGNQFQNNFNEQGEKNWYDGRPPPFGPPGQIQQSGYDNSHRKRPPLGGPHGPHVPFQQPW</sequence>
<evidence type="ECO:0008006" key="4">
    <source>
        <dbReference type="Google" id="ProtNLM"/>
    </source>
</evidence>
<feature type="region of interest" description="Disordered" evidence="1">
    <location>
        <begin position="878"/>
        <end position="910"/>
    </location>
</feature>
<feature type="compositionally biased region" description="Polar residues" evidence="1">
    <location>
        <begin position="657"/>
        <end position="671"/>
    </location>
</feature>
<feature type="region of interest" description="Disordered" evidence="1">
    <location>
        <begin position="759"/>
        <end position="824"/>
    </location>
</feature>
<feature type="compositionally biased region" description="Basic and acidic residues" evidence="1">
    <location>
        <begin position="845"/>
        <end position="856"/>
    </location>
</feature>
<evidence type="ECO:0000313" key="3">
    <source>
        <dbReference type="Proteomes" id="UP001445076"/>
    </source>
</evidence>
<feature type="compositionally biased region" description="Low complexity" evidence="1">
    <location>
        <begin position="188"/>
        <end position="202"/>
    </location>
</feature>
<accession>A0AAW0XJB3</accession>
<dbReference type="AlphaFoldDB" id="A0AAW0XJB3"/>
<keyword evidence="3" id="KW-1185">Reference proteome</keyword>
<feature type="compositionally biased region" description="Basic and acidic residues" evidence="1">
    <location>
        <begin position="381"/>
        <end position="402"/>
    </location>
</feature>
<feature type="compositionally biased region" description="Polar residues" evidence="1">
    <location>
        <begin position="773"/>
        <end position="786"/>
    </location>
</feature>
<feature type="compositionally biased region" description="Low complexity" evidence="1">
    <location>
        <begin position="674"/>
        <end position="694"/>
    </location>
</feature>
<feature type="compositionally biased region" description="Low complexity" evidence="1">
    <location>
        <begin position="1024"/>
        <end position="1033"/>
    </location>
</feature>
<feature type="compositionally biased region" description="Polar residues" evidence="1">
    <location>
        <begin position="879"/>
        <end position="890"/>
    </location>
</feature>
<feature type="region of interest" description="Disordered" evidence="1">
    <location>
        <begin position="654"/>
        <end position="694"/>
    </location>
</feature>
<proteinExistence type="predicted"/>
<comment type="caution">
    <text evidence="2">The sequence shown here is derived from an EMBL/GenBank/DDBJ whole genome shotgun (WGS) entry which is preliminary data.</text>
</comment>
<feature type="compositionally biased region" description="Basic and acidic residues" evidence="1">
    <location>
        <begin position="787"/>
        <end position="798"/>
    </location>
</feature>